<reference evidence="2 3" key="1">
    <citation type="submission" date="2016-08" db="EMBL/GenBank/DDBJ databases">
        <title>Hymenobacter coccineus sp. nov., Hymenobacter lapidarius sp. nov. and Hymenobacter glacialis sp. nov., isolated from Antarctic soil.</title>
        <authorList>
            <person name="Sedlacek I."/>
            <person name="Kralova S."/>
            <person name="Kyrova K."/>
            <person name="Maslanova I."/>
            <person name="Stankova E."/>
            <person name="Vrbovska V."/>
            <person name="Nemec M."/>
            <person name="Bartak M."/>
            <person name="Svec P."/>
            <person name="Busse H.-J."/>
            <person name="Pantucek R."/>
        </authorList>
    </citation>
    <scope>NUCLEOTIDE SEQUENCE [LARGE SCALE GENOMIC DNA]</scope>
    <source>
        <strain evidence="2 3">CCM 8643</strain>
    </source>
</reference>
<dbReference type="RefSeq" id="WP_070728653.1">
    <property type="nucleotide sequence ID" value="NZ_MDZB01000110.1"/>
</dbReference>
<dbReference type="OrthoDB" id="1402101at2"/>
<evidence type="ECO:0000313" key="3">
    <source>
        <dbReference type="Proteomes" id="UP000176294"/>
    </source>
</evidence>
<dbReference type="EMBL" id="MDZB01000110">
    <property type="protein sequence ID" value="OGX85082.1"/>
    <property type="molecule type" value="Genomic_DNA"/>
</dbReference>
<name>A0A1G1T2I5_9BACT</name>
<gene>
    <name evidence="2" type="ORF">BEN47_15300</name>
</gene>
<proteinExistence type="predicted"/>
<keyword evidence="1" id="KW-0175">Coiled coil</keyword>
<comment type="caution">
    <text evidence="2">The sequence shown here is derived from an EMBL/GenBank/DDBJ whole genome shotgun (WGS) entry which is preliminary data.</text>
</comment>
<keyword evidence="3" id="KW-1185">Reference proteome</keyword>
<organism evidence="2 3">
    <name type="scientific">Hymenobacter lapidarius</name>
    <dbReference type="NCBI Taxonomy" id="1908237"/>
    <lineage>
        <taxon>Bacteria</taxon>
        <taxon>Pseudomonadati</taxon>
        <taxon>Bacteroidota</taxon>
        <taxon>Cytophagia</taxon>
        <taxon>Cytophagales</taxon>
        <taxon>Hymenobacteraceae</taxon>
        <taxon>Hymenobacter</taxon>
    </lineage>
</organism>
<protein>
    <submittedName>
        <fullName evidence="2">Uncharacterized protein</fullName>
    </submittedName>
</protein>
<accession>A0A1G1T2I5</accession>
<feature type="coiled-coil region" evidence="1">
    <location>
        <begin position="918"/>
        <end position="945"/>
    </location>
</feature>
<sequence length="1737" mass="192391">MLETQTRREFLLLLSGGLVGVTLLDAFGQERDPPATPLEGAPLFSLRTINGSDLLFYGVNVERRHHHLRPVAAGQSYLIMQIPGQSLHEYAHYAPGDTSPPGQQRAWKSGPSFLVFELWPQLQKGRSLRRKLDCTLSALLAWDDMTRFRLVAANEPALAKLWPSYRNSDAARSIEEITGTSRPRHYSFAYYNWLLKGLLHGQHSLAVHPPVSVIDAPAGSLLSFLLRRPPHISPTQIFQGHFVTNGHALPGTTARQCYPFTRAGVPVHRSVTEGWQAYYTYGATATPWVTQPPQAYNVGAPAEPAAALADVDEEGKGAPTLPTPEKFQLGLRLLGYLQPPIGNERPKKCEDEPVTEQAYLLPSPEDLQQLLVLNQLASSPGAQPRDCPPNSGEKLASDFLAERFDIKVPSAFILGGRGGSFKYHYSNYDTATLPASISLVEYEHHIQDGIDNFIKVAHIGVVAPVDLKAVHVRQARRIIRGGRSFMEYKESIEFVESDKEFALAPRADTSNSPFVEFEEASPGKPGVPKHFKPAQLCFRRVAAPKTPMPNIDPMGACSAEERKCFWVRKEGSQPIGNPAHRDAYDNLIQVPFRYYDANGHPISEDVSHTIQFLRRDFFGAENCDEPSGANANIKSLLKDPTSSFYLGNKDDGRYRLPLHGKVIALTEDAPPAPNEAGLVSADDEALNKPNRLATDWVEYYYHVVKPSPDPNVNIFDTAEHIIYPQIRQIKAYIDHVQGFSAQKLPSLLEYEEQFLATKFAGPNRELRLMLRHTDAFLQQELRQLNGVVLRATDDVRGRYADLHKGITNIRAVFSQPGRRLGGIANPDPVLARVAGTAQNIGLPAQKVLGNVSELLQKARRPIEILNGDAAELFGGIKLVSILRESLDPEETPQFAQNKFNADLEALADTVNSLKNPVIKQTLDAVNKAQTVINDLQAKLATAQALLPTLQQGLQQARARLAAQLPDLDRLKTLAMVRLEEARVRFITEIKASAPVEEVQRQLAALRFALVGALDPYVNAYLNVAPQADAARAQLVRLSSPYFLPTNWALAADTAFSTLLEEIIKTVVEAVTPAALVGSEAARELARFTKPKARADTQAYLVAAGQQVVAELQKVRTDVERAAQMRDLTKALLGSVPAELPAQTLASVTYLIQQYDALRKTYLESVTDSAKLLQWDRALGLVRLSIQREVAFHRQHADQLRRQADDLLRTSRLLTDIGQDAVDEWVKNRTDCIDSSKLCYQQLLDTYHLSPTAAEAAIGNLLRLPELDGEAFETIKAAAWDKLKKTPAYKALLEPYELALDQLDKGNKELARLLEDFQLRAEAFAKGYLAQVEAEFRKQVARLPGAGQIQEAVAAYEEVRRFLQTPVRQELKYDWQTKGFTDVNLGFIRFIPQREPATALRLHSSTTVQLDASHLPAVQTSIQFNTDTQVTDFAIGFLGVLNVDFERVSFKAGSGRSPDLDVRIRGVRFEGPLAFIQALQDLLAGLIDAFLSLIQEQKVTIAYQSPTFGVSAPGFMFTDISFGITLDLYFNRKPLLLNFRLALPERKATVAAGILGGKFYCSLSVSPTQGIVGIEMALEMGAILGFSLGPARGEVRFMAGLYYRKLNREVTMEGYFIAEGTLKVWIVSVSARLYMGVRSQGSYVEGKCLVSYSFRVGIVKKGFSKVYKKQLAGASSRPRDSGNPSKFQQQLAAATAIDGLSRASLREALKRTAALPTWEDEFQVMDPAEYQQFCDLYC</sequence>
<dbReference type="Proteomes" id="UP000176294">
    <property type="component" value="Unassembled WGS sequence"/>
</dbReference>
<evidence type="ECO:0000256" key="1">
    <source>
        <dbReference type="SAM" id="Coils"/>
    </source>
</evidence>
<evidence type="ECO:0000313" key="2">
    <source>
        <dbReference type="EMBL" id="OGX85082.1"/>
    </source>
</evidence>